<feature type="domain" description="Aminotransferase class V" evidence="1">
    <location>
        <begin position="311"/>
        <end position="414"/>
    </location>
</feature>
<dbReference type="RefSeq" id="WP_118334184.1">
    <property type="nucleotide sequence ID" value="NZ_AP025567.1"/>
</dbReference>
<dbReference type="AlphaFoldDB" id="A0A415E8L9"/>
<dbReference type="InterPro" id="IPR011340">
    <property type="entry name" value="Cys_dSase-rel"/>
</dbReference>
<dbReference type="EMBL" id="QRMS01000001">
    <property type="protein sequence ID" value="RHJ90030.1"/>
    <property type="molecule type" value="Genomic_DNA"/>
</dbReference>
<dbReference type="Gene3D" id="3.90.1150.10">
    <property type="entry name" value="Aspartate Aminotransferase, domain 1"/>
    <property type="match status" value="1"/>
</dbReference>
<evidence type="ECO:0000259" key="1">
    <source>
        <dbReference type="Pfam" id="PF00266"/>
    </source>
</evidence>
<dbReference type="OrthoDB" id="9804366at2"/>
<gene>
    <name evidence="2" type="ORF">DW099_05630</name>
</gene>
<dbReference type="InterPro" id="IPR000192">
    <property type="entry name" value="Aminotrans_V_dom"/>
</dbReference>
<evidence type="ECO:0000313" key="2">
    <source>
        <dbReference type="EMBL" id="RHJ90030.1"/>
    </source>
</evidence>
<dbReference type="InterPro" id="IPR015422">
    <property type="entry name" value="PyrdxlP-dep_Trfase_small"/>
</dbReference>
<dbReference type="SUPFAM" id="SSF53383">
    <property type="entry name" value="PLP-dependent transferases"/>
    <property type="match status" value="1"/>
</dbReference>
<accession>A0A415E8L9</accession>
<dbReference type="Proteomes" id="UP000284841">
    <property type="component" value="Unassembled WGS sequence"/>
</dbReference>
<dbReference type="PANTHER" id="PTHR43586:SF21">
    <property type="entry name" value="PYRIDOXAL PHOSPHATE (PLP)-DEPENDENT ASPARTATE AMINOTRANSFERASE SUPERFAMILY"/>
    <property type="match status" value="1"/>
</dbReference>
<sequence>MAVNFKFDVDYIREQFPALSITVNGLPAAFLDGPGGTQVPKRVAEKVNEYMFYRNANEMGAFKTSQESDQSVLDARGVFAHFFNCDPEEVAFGENTSSINFKLSYAFARALKPGDEVLITNIDHEGNRSPWRVLEDFGIVVKCVDIDPETITLDFEDFKAKLSDKTKILAINWAANSCGTVSDVKKFIAEAHKYGAVTVVDAVHYAPHKVIDVKEIDTDILVCSAYKFFGPHLGVVYVRRALGDKLVSTRVMAGDNTEMPLKMETGTLAMELVNGAAEAVEFIADCGRRHAEQLTDELEGLSGLRRDIVAGLRAFEIYEEGLANKLREELSKIDGLKVYGPGAEAPRTSTVSFTIEGVNSNEIAKFFAERGLFVWDGDFYAIATINNVLGLEPAGGFLRVGFAPYNLMSDVERVIEAVKDFIKTK</sequence>
<dbReference type="Gene3D" id="3.40.640.10">
    <property type="entry name" value="Type I PLP-dependent aspartate aminotransferase-like (Major domain)"/>
    <property type="match status" value="1"/>
</dbReference>
<reference evidence="2 3" key="1">
    <citation type="submission" date="2018-08" db="EMBL/GenBank/DDBJ databases">
        <title>A genome reference for cultivated species of the human gut microbiota.</title>
        <authorList>
            <person name="Zou Y."/>
            <person name="Xue W."/>
            <person name="Luo G."/>
        </authorList>
    </citation>
    <scope>NUCLEOTIDE SEQUENCE [LARGE SCALE GENOMIC DNA]</scope>
    <source>
        <strain evidence="2 3">AM07-24</strain>
    </source>
</reference>
<dbReference type="InterPro" id="IPR015421">
    <property type="entry name" value="PyrdxlP-dep_Trfase_major"/>
</dbReference>
<dbReference type="STRING" id="1776384.GCA_900086585_03425"/>
<dbReference type="Pfam" id="PF00266">
    <property type="entry name" value="Aminotran_5"/>
    <property type="match status" value="2"/>
</dbReference>
<comment type="caution">
    <text evidence="2">The sequence shown here is derived from an EMBL/GenBank/DDBJ whole genome shotgun (WGS) entry which is preliminary data.</text>
</comment>
<feature type="domain" description="Aminotransferase class V" evidence="1">
    <location>
        <begin position="30"/>
        <end position="298"/>
    </location>
</feature>
<dbReference type="GO" id="GO:0003824">
    <property type="term" value="F:catalytic activity"/>
    <property type="evidence" value="ECO:0007669"/>
    <property type="project" value="UniProtKB-ARBA"/>
</dbReference>
<name>A0A415E8L9_9FIRM</name>
<dbReference type="NCBIfam" id="TIGR01976">
    <property type="entry name" value="am_tr_V_VC1184"/>
    <property type="match status" value="1"/>
</dbReference>
<protein>
    <submittedName>
        <fullName evidence="2">Cysteine desulfurase-like protein</fullName>
    </submittedName>
</protein>
<dbReference type="InterPro" id="IPR015424">
    <property type="entry name" value="PyrdxlP-dep_Trfase"/>
</dbReference>
<evidence type="ECO:0000313" key="3">
    <source>
        <dbReference type="Proteomes" id="UP000284841"/>
    </source>
</evidence>
<proteinExistence type="predicted"/>
<organism evidence="2 3">
    <name type="scientific">Emergencia timonensis</name>
    <dbReference type="NCBI Taxonomy" id="1776384"/>
    <lineage>
        <taxon>Bacteria</taxon>
        <taxon>Bacillati</taxon>
        <taxon>Bacillota</taxon>
        <taxon>Clostridia</taxon>
        <taxon>Peptostreptococcales</taxon>
        <taxon>Anaerovoracaceae</taxon>
        <taxon>Emergencia</taxon>
    </lineage>
</organism>
<dbReference type="PANTHER" id="PTHR43586">
    <property type="entry name" value="CYSTEINE DESULFURASE"/>
    <property type="match status" value="1"/>
</dbReference>
<keyword evidence="3" id="KW-1185">Reference proteome</keyword>